<protein>
    <submittedName>
        <fullName evidence="1">Uncharacterized protein</fullName>
    </submittedName>
</protein>
<accession>K9XTL7</accession>
<gene>
    <name evidence="1" type="ordered locus">Sta7437_2342</name>
</gene>
<keyword evidence="2" id="KW-1185">Reference proteome</keyword>
<dbReference type="KEGG" id="scs:Sta7437_2342"/>
<name>K9XTL7_STAC7</name>
<evidence type="ECO:0000313" key="2">
    <source>
        <dbReference type="Proteomes" id="UP000010473"/>
    </source>
</evidence>
<organism evidence="1 2">
    <name type="scientific">Stanieria cyanosphaera (strain ATCC 29371 / PCC 7437)</name>
    <dbReference type="NCBI Taxonomy" id="111780"/>
    <lineage>
        <taxon>Bacteria</taxon>
        <taxon>Bacillati</taxon>
        <taxon>Cyanobacteriota</taxon>
        <taxon>Cyanophyceae</taxon>
        <taxon>Pleurocapsales</taxon>
        <taxon>Dermocarpellaceae</taxon>
        <taxon>Stanieria</taxon>
    </lineage>
</organism>
<dbReference type="EMBL" id="CP003653">
    <property type="protein sequence ID" value="AFZ35883.1"/>
    <property type="molecule type" value="Genomic_DNA"/>
</dbReference>
<sequence>MKLFAVFPAYFFPQFNINKIFVLVLLSNDRDAYLLK</sequence>
<proteinExistence type="predicted"/>
<reference evidence="2" key="1">
    <citation type="journal article" date="2013" name="Proc. Natl. Acad. Sci. U.S.A.">
        <title>Improving the coverage of the cyanobacterial phylum using diversity-driven genome sequencing.</title>
        <authorList>
            <person name="Shih P.M."/>
            <person name="Wu D."/>
            <person name="Latifi A."/>
            <person name="Axen S.D."/>
            <person name="Fewer D.P."/>
            <person name="Talla E."/>
            <person name="Calteau A."/>
            <person name="Cai F."/>
            <person name="Tandeau de Marsac N."/>
            <person name="Rippka R."/>
            <person name="Herdman M."/>
            <person name="Sivonen K."/>
            <person name="Coursin T."/>
            <person name="Laurent T."/>
            <person name="Goodwin L."/>
            <person name="Nolan M."/>
            <person name="Davenport K.W."/>
            <person name="Han C.S."/>
            <person name="Rubin E.M."/>
            <person name="Eisen J.A."/>
            <person name="Woyke T."/>
            <person name="Gugger M."/>
            <person name="Kerfeld C.A."/>
        </authorList>
    </citation>
    <scope>NUCLEOTIDE SEQUENCE [LARGE SCALE GENOMIC DNA]</scope>
    <source>
        <strain evidence="2">ATCC 29371 / PCC 7437</strain>
    </source>
</reference>
<dbReference type="AlphaFoldDB" id="K9XTL7"/>
<dbReference type="HOGENOM" id="CLU_3358643_0_0_3"/>
<dbReference type="Proteomes" id="UP000010473">
    <property type="component" value="Chromosome"/>
</dbReference>
<evidence type="ECO:0000313" key="1">
    <source>
        <dbReference type="EMBL" id="AFZ35883.1"/>
    </source>
</evidence>